<organism evidence="1 2">
    <name type="scientific">Kaistia dalseonensis</name>
    <dbReference type="NCBI Taxonomy" id="410840"/>
    <lineage>
        <taxon>Bacteria</taxon>
        <taxon>Pseudomonadati</taxon>
        <taxon>Pseudomonadota</taxon>
        <taxon>Alphaproteobacteria</taxon>
        <taxon>Hyphomicrobiales</taxon>
        <taxon>Kaistiaceae</taxon>
        <taxon>Kaistia</taxon>
    </lineage>
</organism>
<evidence type="ECO:0000313" key="2">
    <source>
        <dbReference type="Proteomes" id="UP001241603"/>
    </source>
</evidence>
<dbReference type="RefSeq" id="WP_266349249.1">
    <property type="nucleotide sequence ID" value="NZ_JAPKNG010000003.1"/>
</dbReference>
<gene>
    <name evidence="1" type="ORF">QO014_002753</name>
</gene>
<dbReference type="EMBL" id="JAUSVO010000003">
    <property type="protein sequence ID" value="MDQ0438361.1"/>
    <property type="molecule type" value="Genomic_DNA"/>
</dbReference>
<accession>A0ABU0H7U1</accession>
<evidence type="ECO:0000313" key="1">
    <source>
        <dbReference type="EMBL" id="MDQ0438361.1"/>
    </source>
</evidence>
<keyword evidence="2" id="KW-1185">Reference proteome</keyword>
<sequence>MVSSPAPLRAPYSPVRSDWPNCYQMLCGHCDLQGGCAVIEGMIEMASGGAWPEGGWVTDPGAGVTCLSYVPRARPSLPRQQLRAIQRTKESALPSVCGGCAARKGSEASTSLHTRRDYQACVRSRSPFVCHEDPKHERLCGGWCRAIQRRST</sequence>
<reference evidence="1 2" key="1">
    <citation type="submission" date="2023-07" db="EMBL/GenBank/DDBJ databases">
        <title>Genomic Encyclopedia of Type Strains, Phase IV (KMG-IV): sequencing the most valuable type-strain genomes for metagenomic binning, comparative biology and taxonomic classification.</title>
        <authorList>
            <person name="Goeker M."/>
        </authorList>
    </citation>
    <scope>NUCLEOTIDE SEQUENCE [LARGE SCALE GENOMIC DNA]</scope>
    <source>
        <strain evidence="1 2">B6-8</strain>
    </source>
</reference>
<comment type="caution">
    <text evidence="1">The sequence shown here is derived from an EMBL/GenBank/DDBJ whole genome shotgun (WGS) entry which is preliminary data.</text>
</comment>
<protein>
    <submittedName>
        <fullName evidence="1">Uncharacterized protein</fullName>
    </submittedName>
</protein>
<proteinExistence type="predicted"/>
<dbReference type="Proteomes" id="UP001241603">
    <property type="component" value="Unassembled WGS sequence"/>
</dbReference>
<name>A0ABU0H7U1_9HYPH</name>